<evidence type="ECO:0000259" key="1">
    <source>
        <dbReference type="Pfam" id="PF13480"/>
    </source>
</evidence>
<reference evidence="3" key="1">
    <citation type="submission" date="2017-01" db="EMBL/GenBank/DDBJ databases">
        <title>Novel pathways for hydrocarbon cycling and metabolic interdependencies in hydrothermal sediment communities.</title>
        <authorList>
            <person name="Dombrowski N."/>
            <person name="Seitz K."/>
            <person name="Teske A."/>
            <person name="Baker B."/>
        </authorList>
    </citation>
    <scope>NUCLEOTIDE SEQUENCE [LARGE SCALE GENOMIC DNA]</scope>
</reference>
<comment type="caution">
    <text evidence="2">The sequence shown here is derived from an EMBL/GenBank/DDBJ whole genome shotgun (WGS) entry which is preliminary data.</text>
</comment>
<dbReference type="Gene3D" id="3.40.630.30">
    <property type="match status" value="1"/>
</dbReference>
<name>A0A1V4QGC4_UNCW3</name>
<dbReference type="SUPFAM" id="SSF55729">
    <property type="entry name" value="Acyl-CoA N-acyltransferases (Nat)"/>
    <property type="match status" value="1"/>
</dbReference>
<feature type="domain" description="BioF2-like acetyltransferase" evidence="1">
    <location>
        <begin position="159"/>
        <end position="282"/>
    </location>
</feature>
<proteinExistence type="predicted"/>
<dbReference type="PANTHER" id="PTHR36174">
    <property type="entry name" value="LIPID II:GLYCINE GLYCYLTRANSFERASE"/>
    <property type="match status" value="1"/>
</dbReference>
<dbReference type="EMBL" id="MUKB01000047">
    <property type="protein sequence ID" value="OPX18037.1"/>
    <property type="molecule type" value="Genomic_DNA"/>
</dbReference>
<dbReference type="InterPro" id="IPR016181">
    <property type="entry name" value="Acyl_CoA_acyltransferase"/>
</dbReference>
<dbReference type="PANTHER" id="PTHR36174:SF1">
    <property type="entry name" value="LIPID II:GLYCINE GLYCYLTRANSFERASE"/>
    <property type="match status" value="1"/>
</dbReference>
<dbReference type="AlphaFoldDB" id="A0A1V4QGC4"/>
<organism evidence="2 3">
    <name type="scientific">candidate division WOR-3 bacterium 4484_100</name>
    <dbReference type="NCBI Taxonomy" id="1936077"/>
    <lineage>
        <taxon>Bacteria</taxon>
        <taxon>Bacteria division WOR-3</taxon>
    </lineage>
</organism>
<sequence length="314" mass="36873">MKIYILKEKLHSAWEDFVQQSNNGTIFHTLKFLSYHPKGRFKEHHLLITEKDNIIALFPAVEEDRAIISHKGASYGGFVLKPNLGIHRICIMVEHLVEYFRSAGYKKITLTQTPLIYYREPNQYIDFALLKAGFQYQKREVTAVIPLKNPEPLLTFKPNARRSTKKAMREGVEVKISDDFEKFYKILEHNLGMRHNVQPTHTLEELKRLKRLLLDKIILFAAYLDNLMLGGIVLFVANPNVILAFYISHNNRYQQYRPVNLLLYEIIKWARLQGFKYLDLGTFTLNMEPNWGLGRFKENHNARGFLRDTYTIEL</sequence>
<evidence type="ECO:0000313" key="2">
    <source>
        <dbReference type="EMBL" id="OPX18037.1"/>
    </source>
</evidence>
<gene>
    <name evidence="2" type="ORF">BXT86_03255</name>
</gene>
<evidence type="ECO:0000313" key="3">
    <source>
        <dbReference type="Proteomes" id="UP000191663"/>
    </source>
</evidence>
<protein>
    <recommendedName>
        <fullName evidence="1">BioF2-like acetyltransferase domain-containing protein</fullName>
    </recommendedName>
</protein>
<dbReference type="InterPro" id="IPR050644">
    <property type="entry name" value="PG_Glycine_Bridge_Synth"/>
</dbReference>
<dbReference type="InterPro" id="IPR038740">
    <property type="entry name" value="BioF2-like_GNAT_dom"/>
</dbReference>
<accession>A0A1V4QGC4</accession>
<dbReference type="Proteomes" id="UP000191663">
    <property type="component" value="Unassembled WGS sequence"/>
</dbReference>
<dbReference type="Pfam" id="PF13480">
    <property type="entry name" value="Acetyltransf_6"/>
    <property type="match status" value="1"/>
</dbReference>